<accession>A0A1G6A389</accession>
<evidence type="ECO:0000313" key="5">
    <source>
        <dbReference type="Proteomes" id="UP000199626"/>
    </source>
</evidence>
<evidence type="ECO:0000313" key="4">
    <source>
        <dbReference type="EMBL" id="SDB02676.1"/>
    </source>
</evidence>
<dbReference type="Pfam" id="PF17803">
    <property type="entry name" value="Cadherin_4"/>
    <property type="match status" value="1"/>
</dbReference>
<evidence type="ECO:0000256" key="2">
    <source>
        <dbReference type="SAM" id="SignalP"/>
    </source>
</evidence>
<dbReference type="AlphaFoldDB" id="A0A1G6A389"/>
<feature type="region of interest" description="Disordered" evidence="1">
    <location>
        <begin position="874"/>
        <end position="901"/>
    </location>
</feature>
<reference evidence="5" key="1">
    <citation type="submission" date="2016-10" db="EMBL/GenBank/DDBJ databases">
        <authorList>
            <person name="Varghese N."/>
            <person name="Submissions S."/>
        </authorList>
    </citation>
    <scope>NUCLEOTIDE SEQUENCE [LARGE SCALE GENOMIC DNA]</scope>
    <source>
        <strain evidence="5">CGMCC 1.10824</strain>
    </source>
</reference>
<evidence type="ECO:0000259" key="3">
    <source>
        <dbReference type="Pfam" id="PF17803"/>
    </source>
</evidence>
<dbReference type="Gene3D" id="1.25.40.10">
    <property type="entry name" value="Tetratricopeptide repeat domain"/>
    <property type="match status" value="1"/>
</dbReference>
<dbReference type="InterPro" id="IPR040853">
    <property type="entry name" value="RapA2_cadherin-like"/>
</dbReference>
<feature type="domain" description="RapA2 cadherin-like" evidence="3">
    <location>
        <begin position="98"/>
        <end position="162"/>
    </location>
</feature>
<feature type="signal peptide" evidence="2">
    <location>
        <begin position="1"/>
        <end position="22"/>
    </location>
</feature>
<protein>
    <recommendedName>
        <fullName evidence="3">RapA2 cadherin-like domain-containing protein</fullName>
    </recommendedName>
</protein>
<dbReference type="Proteomes" id="UP000199626">
    <property type="component" value="Unassembled WGS sequence"/>
</dbReference>
<dbReference type="EMBL" id="FMXN01000001">
    <property type="protein sequence ID" value="SDB02676.1"/>
    <property type="molecule type" value="Genomic_DNA"/>
</dbReference>
<organism evidence="4 5">
    <name type="scientific">Pseudidiomarina indica</name>
    <dbReference type="NCBI Taxonomy" id="1159017"/>
    <lineage>
        <taxon>Bacteria</taxon>
        <taxon>Pseudomonadati</taxon>
        <taxon>Pseudomonadota</taxon>
        <taxon>Gammaproteobacteria</taxon>
        <taxon>Alteromonadales</taxon>
        <taxon>Idiomarinaceae</taxon>
        <taxon>Pseudidiomarina</taxon>
    </lineage>
</organism>
<dbReference type="STRING" id="1159017.SAMN02927930_00092"/>
<feature type="chain" id="PRO_5011545589" description="RapA2 cadherin-like domain-containing protein" evidence="2">
    <location>
        <begin position="23"/>
        <end position="901"/>
    </location>
</feature>
<dbReference type="InterPro" id="IPR011990">
    <property type="entry name" value="TPR-like_helical_dom_sf"/>
</dbReference>
<name>A0A1G6A389_9GAMM</name>
<proteinExistence type="predicted"/>
<keyword evidence="2" id="KW-0732">Signal</keyword>
<sequence length="901" mass="99251">MIVLKKSLIQWLIIATSVLLVACGGSDEDEVEQVVLNVTLAQGSSWQQDLDLGNFAAIISAPKHGVLSLNNNRVSYVPYQSYRGTDQARIEGSRNVYTIQFTVTAVNQPPILQNTEIEVVASREITGHLVVYDQDNDPIQFELVTPPESGEFELHQDGRFRYLLDDLILPNATFTVSLSDGVNQPVIEDVLLLPAYTTNEEKAAYYYFSNASHLSASERRLAEIQSSLDTETAYQSVALGYVGASLDDEVQRILTNYIQSQAEQANTLKALANAYDERNESDKAAQFRQLALETHVQMVLDNGIENMVNADGRYYLGLLRDALAAQDDVLANRIIHQVNLYLDALAGGVYKNAIGFIAQTARTNSVELASAYLKSGDQELLEQAIENLDIMARAAASAGYQEFSNRPTHYRLAPLYYVWAAEQYFYIGEIDKAKHALAETLAYYGPVDYDPNLVLPAKNFAENTVDQYRAPLTEASALFSALYPNSANYPQQILATYGTAREQESAERSVQAMTYFLRVLNDGTGTNAIEQVLADMATAYGSNPRTFVSEIIESSEQFPKLAALLWRYNRQDEARVAYQYALDIVASDAYAQQNANTPAFYTGNNGCFRIVNRILGNNDVAFAQQAANQCAGLLNHVSSNHFAHLSNVIKMQHAVGQSNLAEPLFMQASAVIETELTTEISQANAWFDLAKLSANAKRYHEVLAYVEQGFAQLNEAPRVTVNEFKGVLTALDKIMSISTSTTVYEPAVAVLTELRSHAYNDSQYQTLLTDIQAPLNTLLTTLDSELKQRPVVEQGDLIFDLVEALAQVRHYTLAEQTIQALDIGTAEKFASLAVLSELQALQDDFPASPIATVDTDQDGKANFFAIAATPEQLANTDIELDDDADGDGVADEEDPQPLGSL</sequence>
<dbReference type="PROSITE" id="PS51257">
    <property type="entry name" value="PROKAR_LIPOPROTEIN"/>
    <property type="match status" value="1"/>
</dbReference>
<keyword evidence="5" id="KW-1185">Reference proteome</keyword>
<evidence type="ECO:0000256" key="1">
    <source>
        <dbReference type="SAM" id="MobiDB-lite"/>
    </source>
</evidence>
<gene>
    <name evidence="4" type="ORF">SAMN02927930_00092</name>
</gene>
<feature type="compositionally biased region" description="Acidic residues" evidence="1">
    <location>
        <begin position="878"/>
        <end position="895"/>
    </location>
</feature>